<organism evidence="2 3">
    <name type="scientific">Colletotrichum asianum</name>
    <dbReference type="NCBI Taxonomy" id="702518"/>
    <lineage>
        <taxon>Eukaryota</taxon>
        <taxon>Fungi</taxon>
        <taxon>Dikarya</taxon>
        <taxon>Ascomycota</taxon>
        <taxon>Pezizomycotina</taxon>
        <taxon>Sordariomycetes</taxon>
        <taxon>Hypocreomycetidae</taxon>
        <taxon>Glomerellales</taxon>
        <taxon>Glomerellaceae</taxon>
        <taxon>Colletotrichum</taxon>
        <taxon>Colletotrichum gloeosporioides species complex</taxon>
    </lineage>
</organism>
<dbReference type="AlphaFoldDB" id="A0A8H3ZXX3"/>
<sequence>MSMSLISNPQMRLSEPSRISRLPACPPPPFIAQRRI</sequence>
<dbReference type="EMBL" id="WOWK01000001">
    <property type="protein sequence ID" value="KAF0332677.1"/>
    <property type="molecule type" value="Genomic_DNA"/>
</dbReference>
<evidence type="ECO:0000313" key="3">
    <source>
        <dbReference type="Proteomes" id="UP000434172"/>
    </source>
</evidence>
<evidence type="ECO:0000313" key="2">
    <source>
        <dbReference type="EMBL" id="KAF0332677.1"/>
    </source>
</evidence>
<reference evidence="2 3" key="1">
    <citation type="submission" date="2019-12" db="EMBL/GenBank/DDBJ databases">
        <title>A genome sequence resource for the geographically widespread anthracnose pathogen Colletotrichum asianum.</title>
        <authorList>
            <person name="Meng Y."/>
        </authorList>
    </citation>
    <scope>NUCLEOTIDE SEQUENCE [LARGE SCALE GENOMIC DNA]</scope>
    <source>
        <strain evidence="2 3">ICMP 18580</strain>
    </source>
</reference>
<name>A0A8H3ZXX3_9PEZI</name>
<comment type="caution">
    <text evidence="2">The sequence shown here is derived from an EMBL/GenBank/DDBJ whole genome shotgun (WGS) entry which is preliminary data.</text>
</comment>
<feature type="compositionally biased region" description="Polar residues" evidence="1">
    <location>
        <begin position="1"/>
        <end position="11"/>
    </location>
</feature>
<feature type="region of interest" description="Disordered" evidence="1">
    <location>
        <begin position="1"/>
        <end position="26"/>
    </location>
</feature>
<evidence type="ECO:0000256" key="1">
    <source>
        <dbReference type="SAM" id="MobiDB-lite"/>
    </source>
</evidence>
<dbReference type="Proteomes" id="UP000434172">
    <property type="component" value="Unassembled WGS sequence"/>
</dbReference>
<keyword evidence="3" id="KW-1185">Reference proteome</keyword>
<proteinExistence type="predicted"/>
<gene>
    <name evidence="2" type="ORF">GQ607_000693</name>
</gene>
<accession>A0A8H3ZXX3</accession>
<protein>
    <submittedName>
        <fullName evidence="2">Uncharacterized protein</fullName>
    </submittedName>
</protein>